<sequence>MTQISRKRIPEKVIGVIKKIPYYIAYVDCLVVMAVTFIAGGGSLVVIGVNSLTTVMYFPEISFWQPIGSFVVGLPAWILGFKELHRIWMEDVGE</sequence>
<feature type="transmembrane region" description="Helical" evidence="1">
    <location>
        <begin position="61"/>
        <end position="81"/>
    </location>
</feature>
<gene>
    <name evidence="2" type="ORF">A3D71_02450</name>
</gene>
<organism evidence="2 3">
    <name type="scientific">Candidatus Kaiserbacteria bacterium RIFCSPHIGHO2_02_FULL_55_20</name>
    <dbReference type="NCBI Taxonomy" id="1798497"/>
    <lineage>
        <taxon>Bacteria</taxon>
        <taxon>Candidatus Kaiseribacteriota</taxon>
    </lineage>
</organism>
<feature type="transmembrane region" description="Helical" evidence="1">
    <location>
        <begin position="20"/>
        <end position="49"/>
    </location>
</feature>
<evidence type="ECO:0000313" key="3">
    <source>
        <dbReference type="Proteomes" id="UP000177652"/>
    </source>
</evidence>
<keyword evidence="1" id="KW-0472">Membrane</keyword>
<reference evidence="2 3" key="1">
    <citation type="journal article" date="2016" name="Nat. Commun.">
        <title>Thousands of microbial genomes shed light on interconnected biogeochemical processes in an aquifer system.</title>
        <authorList>
            <person name="Anantharaman K."/>
            <person name="Brown C.T."/>
            <person name="Hug L.A."/>
            <person name="Sharon I."/>
            <person name="Castelle C.J."/>
            <person name="Probst A.J."/>
            <person name="Thomas B.C."/>
            <person name="Singh A."/>
            <person name="Wilkins M.J."/>
            <person name="Karaoz U."/>
            <person name="Brodie E.L."/>
            <person name="Williams K.H."/>
            <person name="Hubbard S.S."/>
            <person name="Banfield J.F."/>
        </authorList>
    </citation>
    <scope>NUCLEOTIDE SEQUENCE [LARGE SCALE GENOMIC DNA]</scope>
</reference>
<comment type="caution">
    <text evidence="2">The sequence shown here is derived from an EMBL/GenBank/DDBJ whole genome shotgun (WGS) entry which is preliminary data.</text>
</comment>
<dbReference type="Proteomes" id="UP000177652">
    <property type="component" value="Unassembled WGS sequence"/>
</dbReference>
<evidence type="ECO:0000313" key="2">
    <source>
        <dbReference type="EMBL" id="OGG66389.1"/>
    </source>
</evidence>
<accession>A0A1F6DY82</accession>
<dbReference type="AlphaFoldDB" id="A0A1F6DY82"/>
<protein>
    <submittedName>
        <fullName evidence="2">Uncharacterized protein</fullName>
    </submittedName>
</protein>
<keyword evidence="1" id="KW-0812">Transmembrane</keyword>
<proteinExistence type="predicted"/>
<name>A0A1F6DY82_9BACT</name>
<dbReference type="EMBL" id="MFLK01000009">
    <property type="protein sequence ID" value="OGG66389.1"/>
    <property type="molecule type" value="Genomic_DNA"/>
</dbReference>
<keyword evidence="1" id="KW-1133">Transmembrane helix</keyword>
<evidence type="ECO:0000256" key="1">
    <source>
        <dbReference type="SAM" id="Phobius"/>
    </source>
</evidence>